<feature type="transmembrane region" description="Helical" evidence="1">
    <location>
        <begin position="38"/>
        <end position="61"/>
    </location>
</feature>
<evidence type="ECO:0008006" key="4">
    <source>
        <dbReference type="Google" id="ProtNLM"/>
    </source>
</evidence>
<dbReference type="InterPro" id="IPR036259">
    <property type="entry name" value="MFS_trans_sf"/>
</dbReference>
<comment type="caution">
    <text evidence="2">The sequence shown here is derived from an EMBL/GenBank/DDBJ whole genome shotgun (WGS) entry which is preliminary data.</text>
</comment>
<keyword evidence="3" id="KW-1185">Reference proteome</keyword>
<proteinExistence type="predicted"/>
<dbReference type="SUPFAM" id="SSF103473">
    <property type="entry name" value="MFS general substrate transporter"/>
    <property type="match status" value="1"/>
</dbReference>
<keyword evidence="1" id="KW-0472">Membrane</keyword>
<feature type="transmembrane region" description="Helical" evidence="1">
    <location>
        <begin position="67"/>
        <end position="87"/>
    </location>
</feature>
<evidence type="ECO:0000313" key="3">
    <source>
        <dbReference type="Proteomes" id="UP000549066"/>
    </source>
</evidence>
<gene>
    <name evidence="2" type="ORF">BJY17_000232</name>
</gene>
<name>A0A852X000_9MICO</name>
<dbReference type="RefSeq" id="WP_179549760.1">
    <property type="nucleotide sequence ID" value="NZ_JACCFI010000001.1"/>
</dbReference>
<organism evidence="2 3">
    <name type="scientific">Agromyces hippuratus</name>
    <dbReference type="NCBI Taxonomy" id="286438"/>
    <lineage>
        <taxon>Bacteria</taxon>
        <taxon>Bacillati</taxon>
        <taxon>Actinomycetota</taxon>
        <taxon>Actinomycetes</taxon>
        <taxon>Micrococcales</taxon>
        <taxon>Microbacteriaceae</taxon>
        <taxon>Agromyces</taxon>
    </lineage>
</organism>
<accession>A0A852X000</accession>
<sequence length="344" mass="37460">MLLPAIDVSSLTLPVSSAELAAQRQRDRAAARTNRGRMIAAAVGLGVFGVAFLALFVYGIVAALDTGWTFTFAILAAWGGFAAIAVARLASLPAATGEPAKAEARLHRLAERNGLVYEPNVEPRLPGHLFERLGRRRRNSRFTTTSGRTVEVGNLLYPQAKAGTSVSVTIRAGGVASTTADAGSYWHYVAVQLDAPLPHMVLEPAAVTMASTWRRAFPVDFDDDQHLSLEGDFDRSFRLFVPKEYERDALYVFTPDLMAAMIDEAPGMHIEIVDDWVIFSRNGRADFASDSTWAAIERTANRAASRIVERGGRYRDERTAGGTPTAGRETVLRTVAPAGRRLER</sequence>
<dbReference type="AlphaFoldDB" id="A0A852X000"/>
<evidence type="ECO:0000313" key="2">
    <source>
        <dbReference type="EMBL" id="NYG19485.1"/>
    </source>
</evidence>
<keyword evidence="1" id="KW-1133">Transmembrane helix</keyword>
<dbReference type="EMBL" id="JACCFI010000001">
    <property type="protein sequence ID" value="NYG19485.1"/>
    <property type="molecule type" value="Genomic_DNA"/>
</dbReference>
<dbReference type="Proteomes" id="UP000549066">
    <property type="component" value="Unassembled WGS sequence"/>
</dbReference>
<reference evidence="2 3" key="1">
    <citation type="submission" date="2020-07" db="EMBL/GenBank/DDBJ databases">
        <title>Sequencing the genomes of 1000 actinobacteria strains.</title>
        <authorList>
            <person name="Klenk H.-P."/>
        </authorList>
    </citation>
    <scope>NUCLEOTIDE SEQUENCE [LARGE SCALE GENOMIC DNA]</scope>
    <source>
        <strain evidence="2 3">DSM 8598</strain>
    </source>
</reference>
<protein>
    <recommendedName>
        <fullName evidence="4">DUF3137 domain-containing protein</fullName>
    </recommendedName>
</protein>
<evidence type="ECO:0000256" key="1">
    <source>
        <dbReference type="SAM" id="Phobius"/>
    </source>
</evidence>
<keyword evidence="1" id="KW-0812">Transmembrane</keyword>